<comment type="caution">
    <text evidence="3">The sequence shown here is derived from an EMBL/GenBank/DDBJ whole genome shotgun (WGS) entry which is preliminary data.</text>
</comment>
<feature type="compositionally biased region" description="Gly residues" evidence="1">
    <location>
        <begin position="1"/>
        <end position="10"/>
    </location>
</feature>
<feature type="transmembrane region" description="Helical" evidence="2">
    <location>
        <begin position="29"/>
        <end position="47"/>
    </location>
</feature>
<evidence type="ECO:0000313" key="4">
    <source>
        <dbReference type="Proteomes" id="UP001589613"/>
    </source>
</evidence>
<dbReference type="EMBL" id="JBHMAX010000007">
    <property type="protein sequence ID" value="MFB9731157.1"/>
    <property type="molecule type" value="Genomic_DNA"/>
</dbReference>
<accession>A0ABV5V054</accession>
<evidence type="ECO:0000256" key="1">
    <source>
        <dbReference type="SAM" id="MobiDB-lite"/>
    </source>
</evidence>
<gene>
    <name evidence="3" type="ORF">ACFFN0_03760</name>
</gene>
<keyword evidence="2" id="KW-0472">Membrane</keyword>
<organism evidence="3 4">
    <name type="scientific">Ornithinimicrobium kibberense</name>
    <dbReference type="NCBI Taxonomy" id="282060"/>
    <lineage>
        <taxon>Bacteria</taxon>
        <taxon>Bacillati</taxon>
        <taxon>Actinomycetota</taxon>
        <taxon>Actinomycetes</taxon>
        <taxon>Micrococcales</taxon>
        <taxon>Ornithinimicrobiaceae</taxon>
        <taxon>Ornithinimicrobium</taxon>
    </lineage>
</organism>
<feature type="transmembrane region" description="Helical" evidence="2">
    <location>
        <begin position="84"/>
        <end position="106"/>
    </location>
</feature>
<dbReference type="RefSeq" id="WP_181409507.1">
    <property type="nucleotide sequence ID" value="NZ_JBHMAX010000007.1"/>
</dbReference>
<dbReference type="Proteomes" id="UP001589613">
    <property type="component" value="Unassembled WGS sequence"/>
</dbReference>
<evidence type="ECO:0000256" key="2">
    <source>
        <dbReference type="SAM" id="Phobius"/>
    </source>
</evidence>
<name>A0ABV5V054_9MICO</name>
<proteinExistence type="predicted"/>
<protein>
    <submittedName>
        <fullName evidence="3">DUF3017 domain-containing protein</fullName>
    </submittedName>
</protein>
<evidence type="ECO:0000313" key="3">
    <source>
        <dbReference type="EMBL" id="MFB9731157.1"/>
    </source>
</evidence>
<keyword evidence="2" id="KW-0812">Transmembrane</keyword>
<feature type="region of interest" description="Disordered" evidence="1">
    <location>
        <begin position="1"/>
        <end position="22"/>
    </location>
</feature>
<feature type="transmembrane region" description="Helical" evidence="2">
    <location>
        <begin position="54"/>
        <end position="72"/>
    </location>
</feature>
<dbReference type="Pfam" id="PF11222">
    <property type="entry name" value="DUF3017"/>
    <property type="match status" value="1"/>
</dbReference>
<keyword evidence="2" id="KW-1133">Transmembrane helix</keyword>
<sequence length="109" mass="10893">MTPGAAGGGPLEDDPEAERRAAAPHQALGPWWGAGVLGLAVAAVLLVTENLRAYGYAVGGTMGVLALARALLPDAAVGGLAVRSRWLDAATLATLGLAVAVLAATLRLR</sequence>
<reference evidence="3 4" key="1">
    <citation type="submission" date="2024-09" db="EMBL/GenBank/DDBJ databases">
        <authorList>
            <person name="Sun Q."/>
            <person name="Mori K."/>
        </authorList>
    </citation>
    <scope>NUCLEOTIDE SEQUENCE [LARGE SCALE GENOMIC DNA]</scope>
    <source>
        <strain evidence="3 4">JCM 12763</strain>
    </source>
</reference>
<dbReference type="InterPro" id="IPR021385">
    <property type="entry name" value="DUF3017"/>
</dbReference>
<keyword evidence="4" id="KW-1185">Reference proteome</keyword>